<keyword evidence="1" id="KW-0812">Transmembrane</keyword>
<feature type="transmembrane region" description="Helical" evidence="1">
    <location>
        <begin position="57"/>
        <end position="77"/>
    </location>
</feature>
<dbReference type="AlphaFoldDB" id="A0A9D5JU49"/>
<reference evidence="2" key="1">
    <citation type="submission" date="2019-11" db="EMBL/GenBank/DDBJ databases">
        <title>Microbial mats filling the niche in hypersaline microbial mats.</title>
        <authorList>
            <person name="Wong H.L."/>
            <person name="Macleod F.I."/>
            <person name="White R.A. III"/>
            <person name="Burns B.P."/>
        </authorList>
    </citation>
    <scope>NUCLEOTIDE SEQUENCE</scope>
    <source>
        <strain evidence="2">Rbin_158</strain>
    </source>
</reference>
<feature type="transmembrane region" description="Helical" evidence="1">
    <location>
        <begin position="222"/>
        <end position="244"/>
    </location>
</feature>
<dbReference type="Proteomes" id="UP000649604">
    <property type="component" value="Unassembled WGS sequence"/>
</dbReference>
<feature type="transmembrane region" description="Helical" evidence="1">
    <location>
        <begin position="20"/>
        <end position="45"/>
    </location>
</feature>
<feature type="transmembrane region" description="Helical" evidence="1">
    <location>
        <begin position="107"/>
        <end position="133"/>
    </location>
</feature>
<proteinExistence type="predicted"/>
<name>A0A9D5JU49_9BACT</name>
<keyword evidence="1" id="KW-0472">Membrane</keyword>
<accession>A0A9D5JU49</accession>
<feature type="transmembrane region" description="Helical" evidence="1">
    <location>
        <begin position="139"/>
        <end position="166"/>
    </location>
</feature>
<gene>
    <name evidence="2" type="ORF">GF339_06820</name>
</gene>
<feature type="transmembrane region" description="Helical" evidence="1">
    <location>
        <begin position="178"/>
        <end position="202"/>
    </location>
</feature>
<evidence type="ECO:0000313" key="3">
    <source>
        <dbReference type="Proteomes" id="UP000649604"/>
    </source>
</evidence>
<comment type="caution">
    <text evidence="2">The sequence shown here is derived from an EMBL/GenBank/DDBJ whole genome shotgun (WGS) entry which is preliminary data.</text>
</comment>
<keyword evidence="1" id="KW-1133">Transmembrane helix</keyword>
<sequence>MTMQYEYLTDSSDRSLVPFFSPSVTAALFYGVLIVTGVLVVFWPWQDLPSFMGKQQSPLVFFQLSTAVLIIIAYVNLRCGRGEMVRTDYFKSYEGKPPRTFEQERNFFRYGLIGFLLHTLFLLLPFLPLLILATSLSGLSLRACAQACVLVFMTSLLCRVFGFVMYLLGGRASFFGYFFTRAFFVLVLFATAVLAPACNPILVLYGMNKTSQRIDVPIASHYIFSMAVTLIALLVFMLASQLLITYQRHKREKET</sequence>
<protein>
    <submittedName>
        <fullName evidence="2">Uncharacterized protein</fullName>
    </submittedName>
</protein>
<evidence type="ECO:0000256" key="1">
    <source>
        <dbReference type="SAM" id="Phobius"/>
    </source>
</evidence>
<dbReference type="EMBL" id="WJJP01000212">
    <property type="protein sequence ID" value="MBD3324279.1"/>
    <property type="molecule type" value="Genomic_DNA"/>
</dbReference>
<organism evidence="2 3">
    <name type="scientific">candidate division KSB3 bacterium</name>
    <dbReference type="NCBI Taxonomy" id="2044937"/>
    <lineage>
        <taxon>Bacteria</taxon>
        <taxon>candidate division KSB3</taxon>
    </lineage>
</organism>
<evidence type="ECO:0000313" key="2">
    <source>
        <dbReference type="EMBL" id="MBD3324279.1"/>
    </source>
</evidence>